<evidence type="ECO:0000256" key="1">
    <source>
        <dbReference type="ARBA" id="ARBA00004571"/>
    </source>
</evidence>
<evidence type="ECO:0000256" key="7">
    <source>
        <dbReference type="PROSITE-ProRule" id="PRU01360"/>
    </source>
</evidence>
<comment type="similarity">
    <text evidence="7">Belongs to the TonB-dependent receptor family.</text>
</comment>
<keyword evidence="5 7" id="KW-0472">Membrane</keyword>
<name>A0A1I6Y693_9BACT</name>
<dbReference type="AlphaFoldDB" id="A0A1I6Y693"/>
<evidence type="ECO:0000256" key="3">
    <source>
        <dbReference type="ARBA" id="ARBA00022452"/>
    </source>
</evidence>
<dbReference type="STRING" id="305507.SAMN04489724_0848"/>
<dbReference type="InterPro" id="IPR036942">
    <property type="entry name" value="Beta-barrel_TonB_sf"/>
</dbReference>
<evidence type="ECO:0000256" key="8">
    <source>
        <dbReference type="SAM" id="SignalP"/>
    </source>
</evidence>
<feature type="chain" id="PRO_5011671189" evidence="8">
    <location>
        <begin position="20"/>
        <end position="1056"/>
    </location>
</feature>
<dbReference type="RefSeq" id="WP_170857012.1">
    <property type="nucleotide sequence ID" value="NZ_FPBF01000001.1"/>
</dbReference>
<keyword evidence="8" id="KW-0732">Signal</keyword>
<organism evidence="10 11">
    <name type="scientific">Algoriphagus locisalis</name>
    <dbReference type="NCBI Taxonomy" id="305507"/>
    <lineage>
        <taxon>Bacteria</taxon>
        <taxon>Pseudomonadati</taxon>
        <taxon>Bacteroidota</taxon>
        <taxon>Cytophagia</taxon>
        <taxon>Cytophagales</taxon>
        <taxon>Cyclobacteriaceae</taxon>
        <taxon>Algoriphagus</taxon>
    </lineage>
</organism>
<evidence type="ECO:0000313" key="11">
    <source>
        <dbReference type="Proteomes" id="UP000199673"/>
    </source>
</evidence>
<dbReference type="Pfam" id="PF07715">
    <property type="entry name" value="Plug"/>
    <property type="match status" value="1"/>
</dbReference>
<dbReference type="InterPro" id="IPR039426">
    <property type="entry name" value="TonB-dep_rcpt-like"/>
</dbReference>
<dbReference type="NCBIfam" id="TIGR04056">
    <property type="entry name" value="OMP_RagA_SusC"/>
    <property type="match status" value="1"/>
</dbReference>
<accession>A0A1I6Y693</accession>
<dbReference type="SUPFAM" id="SSF56935">
    <property type="entry name" value="Porins"/>
    <property type="match status" value="1"/>
</dbReference>
<dbReference type="NCBIfam" id="TIGR04057">
    <property type="entry name" value="SusC_RagA_signa"/>
    <property type="match status" value="1"/>
</dbReference>
<proteinExistence type="inferred from homology"/>
<keyword evidence="11" id="KW-1185">Reference proteome</keyword>
<dbReference type="InterPro" id="IPR012910">
    <property type="entry name" value="Plug_dom"/>
</dbReference>
<dbReference type="PROSITE" id="PS52016">
    <property type="entry name" value="TONB_DEPENDENT_REC_3"/>
    <property type="match status" value="1"/>
</dbReference>
<keyword evidence="3 7" id="KW-1134">Transmembrane beta strand</keyword>
<dbReference type="Gene3D" id="2.40.170.20">
    <property type="entry name" value="TonB-dependent receptor, beta-barrel domain"/>
    <property type="match status" value="1"/>
</dbReference>
<evidence type="ECO:0000256" key="6">
    <source>
        <dbReference type="ARBA" id="ARBA00023237"/>
    </source>
</evidence>
<evidence type="ECO:0000256" key="2">
    <source>
        <dbReference type="ARBA" id="ARBA00022448"/>
    </source>
</evidence>
<reference evidence="11" key="1">
    <citation type="submission" date="2016-10" db="EMBL/GenBank/DDBJ databases">
        <authorList>
            <person name="Varghese N."/>
            <person name="Submissions S."/>
        </authorList>
    </citation>
    <scope>NUCLEOTIDE SEQUENCE [LARGE SCALE GENOMIC DNA]</scope>
    <source>
        <strain evidence="11">DSM 23445</strain>
    </source>
</reference>
<dbReference type="GO" id="GO:0009279">
    <property type="term" value="C:cell outer membrane"/>
    <property type="evidence" value="ECO:0007669"/>
    <property type="project" value="UniProtKB-SubCell"/>
</dbReference>
<dbReference type="Pfam" id="PF13715">
    <property type="entry name" value="CarbopepD_reg_2"/>
    <property type="match status" value="1"/>
</dbReference>
<keyword evidence="4 7" id="KW-0812">Transmembrane</keyword>
<protein>
    <submittedName>
        <fullName evidence="10">TonB-linked outer membrane protein, SusC/RagA family</fullName>
    </submittedName>
</protein>
<keyword evidence="6 7" id="KW-0998">Cell outer membrane</keyword>
<dbReference type="InterPro" id="IPR008969">
    <property type="entry name" value="CarboxyPept-like_regulatory"/>
</dbReference>
<comment type="subcellular location">
    <subcellularLocation>
        <location evidence="1 7">Cell outer membrane</location>
        <topology evidence="1 7">Multi-pass membrane protein</topology>
    </subcellularLocation>
</comment>
<keyword evidence="2 7" id="KW-0813">Transport</keyword>
<dbReference type="Gene3D" id="2.170.130.10">
    <property type="entry name" value="TonB-dependent receptor, plug domain"/>
    <property type="match status" value="1"/>
</dbReference>
<dbReference type="SUPFAM" id="SSF49464">
    <property type="entry name" value="Carboxypeptidase regulatory domain-like"/>
    <property type="match status" value="1"/>
</dbReference>
<dbReference type="InterPro" id="IPR037066">
    <property type="entry name" value="Plug_dom_sf"/>
</dbReference>
<sequence length="1056" mass="118000">MKKLLLIWLGILLAGAAIAQQTRTISGIVKDEKQGIPLPGVNVILKGSSLGTISNLDGEFTLELPAEAGILSFSYIGYLSKEVLLDEESDGTLEVILEEDMLSLQAFEVVSTGFQELSPERTTGSFSKLNEKLVKRRVSTDILDRLEDVTPGLLVTRDISGADAEPSINIRGTSTIRSDSQPLIVIDNLAYDGPLSSINPNDVESMTVLKDAAAASIWGARAGNGVIVITTKKGKEGSALQVSLNVNANWGEKQDAFYLPKMSVASLIDKEQRLFGTGYYDGQINSSQKPRLSPAVESLNQYRAGLISSGELQNLLDEYSMQDVRSDLEQYFYRPSLNQQYSLGIRGGSENYTYAFSTGWDSNKGSRVTDYNSRFTLSSNQTWSLLDKKLKLGAATYYTISQSESALPDINNFYAYDRLADESGSPLVVSRTYSERFKESVRNTGLLNWDYVPLDEIGLSPERAKGTDLRLNARLDYQLMPGLNLNGFYQYWSNIAGNSFLQPVESYTTRELINNFSAYDDSGVLIQNIPAGGILDQGQSAAHSHTFRGQLTYDGRFGEYHQLNMLAGMEVKDQQGKGSTYRSYGYDDLIGLSQPVSYGIRYRQFATGFQSSIPFRESYSGTVNHFASGFMNLGYSYREKYLFTGSARVDKSNLFGVNTNQKTVPLWSAGIGWIISEEDFIGASWISFLKFRATYGYNGNTNSRATAFTTGRYFSAGSNRLVGEPFLGNLTAPNPELRWERIKIVNLGLDYEFVKGKWFGTLEYYSKQGLDLLGEQALFPSTGFYSATLNYASTATKGVDLSLNSRHTFGDFAWTGSFYYSYVDERVTDFQNEPTSSQIMSSQPGAEVPVKDRPLYYVYSYPWAGLNQDTGAPMGFLEGTPSEDYQSLLQIPEDQLIYHGSSRPTSFGALRNTFDYNGWSLSFNISYRLGYYFRDLSVNYNNVNFGQQDHADYEMRWQNPGDQTQIPSDPQKIDAPRNLFYLRSSALVEKGDNIRLQDVRLSYTFDGSIKRISTMELYAYANNLGIIWKSTKRDLDPDYRFNQALKTLALGLRIAF</sequence>
<dbReference type="Proteomes" id="UP000199673">
    <property type="component" value="Unassembled WGS sequence"/>
</dbReference>
<dbReference type="EMBL" id="FPBF01000001">
    <property type="protein sequence ID" value="SFT46079.1"/>
    <property type="molecule type" value="Genomic_DNA"/>
</dbReference>
<feature type="domain" description="TonB-dependent receptor plug" evidence="9">
    <location>
        <begin position="120"/>
        <end position="226"/>
    </location>
</feature>
<evidence type="ECO:0000256" key="4">
    <source>
        <dbReference type="ARBA" id="ARBA00022692"/>
    </source>
</evidence>
<gene>
    <name evidence="10" type="ORF">SAMN04489724_0848</name>
</gene>
<feature type="signal peptide" evidence="8">
    <location>
        <begin position="1"/>
        <end position="19"/>
    </location>
</feature>
<dbReference type="InterPro" id="IPR023997">
    <property type="entry name" value="TonB-dep_OMP_SusC/RagA_CS"/>
</dbReference>
<dbReference type="Gene3D" id="2.60.40.1120">
    <property type="entry name" value="Carboxypeptidase-like, regulatory domain"/>
    <property type="match status" value="1"/>
</dbReference>
<evidence type="ECO:0000256" key="5">
    <source>
        <dbReference type="ARBA" id="ARBA00023136"/>
    </source>
</evidence>
<dbReference type="InterPro" id="IPR023996">
    <property type="entry name" value="TonB-dep_OMP_SusC/RagA"/>
</dbReference>
<evidence type="ECO:0000313" key="10">
    <source>
        <dbReference type="EMBL" id="SFT46079.1"/>
    </source>
</evidence>
<evidence type="ECO:0000259" key="9">
    <source>
        <dbReference type="Pfam" id="PF07715"/>
    </source>
</evidence>